<keyword evidence="2" id="KW-1185">Reference proteome</keyword>
<dbReference type="PANTHER" id="PTHR30157:SF0">
    <property type="entry name" value="NADPH-DEPENDENT FERRIC-CHELATE REDUCTASE"/>
    <property type="match status" value="1"/>
</dbReference>
<dbReference type="Proteomes" id="UP000188324">
    <property type="component" value="Chromosome"/>
</dbReference>
<dbReference type="InterPro" id="IPR013113">
    <property type="entry name" value="SIP_FAD-bd"/>
</dbReference>
<dbReference type="KEGG" id="tfl:RPIT_10735"/>
<proteinExistence type="predicted"/>
<dbReference type="OrthoDB" id="3291337at2"/>
<dbReference type="Pfam" id="PF08021">
    <property type="entry name" value="FAD_binding_9"/>
    <property type="match status" value="1"/>
</dbReference>
<dbReference type="GO" id="GO:0016491">
    <property type="term" value="F:oxidoreductase activity"/>
    <property type="evidence" value="ECO:0007669"/>
    <property type="project" value="InterPro"/>
</dbReference>
<dbReference type="InterPro" id="IPR017938">
    <property type="entry name" value="Riboflavin_synthase-like_b-brl"/>
</dbReference>
<dbReference type="PANTHER" id="PTHR30157">
    <property type="entry name" value="FERRIC REDUCTASE, NADPH-DEPENDENT"/>
    <property type="match status" value="1"/>
</dbReference>
<dbReference type="RefSeq" id="WP_077343051.1">
    <property type="nucleotide sequence ID" value="NZ_CP019605.1"/>
</dbReference>
<dbReference type="SUPFAM" id="SSF63380">
    <property type="entry name" value="Riboflavin synthase domain-like"/>
    <property type="match status" value="1"/>
</dbReference>
<evidence type="ECO:0000313" key="2">
    <source>
        <dbReference type="Proteomes" id="UP000188324"/>
    </source>
</evidence>
<evidence type="ECO:0000313" key="1">
    <source>
        <dbReference type="EMBL" id="AQP45211.1"/>
    </source>
</evidence>
<name>A0A1Q2CGH2_9ACTN</name>
<sequence>MSQRTRPLRRAVVVRTERVAPEMVRLTLHSDQMRGHELPFCDHYVKFLFPPAGAPYDRPFDPETVRDQFPPEHWPVTRTYTIRSADPATGEFVVDVVLHGDAGLAGPWAAQAQPGDEIGFHGPGGAWAPSDHAHYVFAGDEAAAPAICRGVELLPGGATATVYLEIADERGRFPVPQREGVTVRWVLRDGAAYGQALASVVRAGGAPDGAGWFVHGVAEMVKDVRHFLFVEQGVPRSDVSISGYWRTGMTEDGWRQTKRDFVAEMETAEIADLATAARH</sequence>
<dbReference type="AlphaFoldDB" id="A0A1Q2CGH2"/>
<dbReference type="InterPro" id="IPR039374">
    <property type="entry name" value="SIP_fam"/>
</dbReference>
<protein>
    <submittedName>
        <fullName evidence="1">NADPH-dependent ferric siderophore reductase</fullName>
    </submittedName>
</protein>
<dbReference type="InterPro" id="IPR007037">
    <property type="entry name" value="SIP_rossman_dom"/>
</dbReference>
<dbReference type="Gene3D" id="2.40.30.10">
    <property type="entry name" value="Translation factors"/>
    <property type="match status" value="1"/>
</dbReference>
<dbReference type="STRING" id="1610493.RPIT_10735"/>
<dbReference type="Gene3D" id="3.40.50.80">
    <property type="entry name" value="Nucleotide-binding domain of ferredoxin-NADP reductase (FNR) module"/>
    <property type="match status" value="1"/>
</dbReference>
<dbReference type="CDD" id="cd06193">
    <property type="entry name" value="siderophore_interacting"/>
    <property type="match status" value="1"/>
</dbReference>
<reference evidence="1 2" key="1">
    <citation type="journal article" date="2016" name="Int. J. Syst. Evol. Microbiol.">
        <title>Tessaracoccus flavus sp. nov., isolated from the drainage system of a lindane-producing factory.</title>
        <authorList>
            <person name="Kumari R."/>
            <person name="Singh P."/>
            <person name="Schumann P."/>
            <person name="Lal R."/>
        </authorList>
    </citation>
    <scope>NUCLEOTIDE SEQUENCE [LARGE SCALE GENOMIC DNA]</scope>
    <source>
        <strain evidence="1 2">RP1T</strain>
    </source>
</reference>
<dbReference type="InterPro" id="IPR017927">
    <property type="entry name" value="FAD-bd_FR_type"/>
</dbReference>
<organism evidence="1 2">
    <name type="scientific">Tessaracoccus flavus</name>
    <dbReference type="NCBI Taxonomy" id="1610493"/>
    <lineage>
        <taxon>Bacteria</taxon>
        <taxon>Bacillati</taxon>
        <taxon>Actinomycetota</taxon>
        <taxon>Actinomycetes</taxon>
        <taxon>Propionibacteriales</taxon>
        <taxon>Propionibacteriaceae</taxon>
        <taxon>Tessaracoccus</taxon>
    </lineage>
</organism>
<dbReference type="EMBL" id="CP019605">
    <property type="protein sequence ID" value="AQP45211.1"/>
    <property type="molecule type" value="Genomic_DNA"/>
</dbReference>
<dbReference type="Pfam" id="PF04954">
    <property type="entry name" value="SIP"/>
    <property type="match status" value="1"/>
</dbReference>
<accession>A0A1Q2CGH2</accession>
<dbReference type="InterPro" id="IPR039261">
    <property type="entry name" value="FNR_nucleotide-bd"/>
</dbReference>
<gene>
    <name evidence="1" type="ORF">RPIT_10735</name>
</gene>
<dbReference type="PROSITE" id="PS51384">
    <property type="entry name" value="FAD_FR"/>
    <property type="match status" value="1"/>
</dbReference>